<dbReference type="Proteomes" id="UP000831782">
    <property type="component" value="Chromosome"/>
</dbReference>
<dbReference type="RefSeq" id="WP_244720464.1">
    <property type="nucleotide sequence ID" value="NZ_CP095072.1"/>
</dbReference>
<protein>
    <submittedName>
        <fullName evidence="1">Uncharacterized protein</fullName>
    </submittedName>
</protein>
<organism evidence="1 2">
    <name type="scientific">Gracilibacillus caseinilyticus</name>
    <dbReference type="NCBI Taxonomy" id="2932256"/>
    <lineage>
        <taxon>Bacteria</taxon>
        <taxon>Bacillati</taxon>
        <taxon>Bacillota</taxon>
        <taxon>Bacilli</taxon>
        <taxon>Bacillales</taxon>
        <taxon>Bacillaceae</taxon>
        <taxon>Gracilibacillus</taxon>
    </lineage>
</organism>
<dbReference type="EMBL" id="CP095072">
    <property type="protein sequence ID" value="UOQ49032.1"/>
    <property type="molecule type" value="Genomic_DNA"/>
</dbReference>
<evidence type="ECO:0000313" key="2">
    <source>
        <dbReference type="Proteomes" id="UP000831782"/>
    </source>
</evidence>
<accession>A0ABY4EYQ2</accession>
<evidence type="ECO:0000313" key="1">
    <source>
        <dbReference type="EMBL" id="UOQ49032.1"/>
    </source>
</evidence>
<reference evidence="1 2" key="1">
    <citation type="submission" date="2022-04" db="EMBL/GenBank/DDBJ databases">
        <title>Gracilibacillus sp. isolated from saltern.</title>
        <authorList>
            <person name="Won M."/>
            <person name="Lee C.-M."/>
            <person name="Woen H.-Y."/>
            <person name="Kwon S.-W."/>
        </authorList>
    </citation>
    <scope>NUCLEOTIDE SEQUENCE [LARGE SCALE GENOMIC DNA]</scope>
    <source>
        <strain evidence="1 2">SSWR10-1</strain>
    </source>
</reference>
<name>A0ABY4EYQ2_9BACI</name>
<keyword evidence="2" id="KW-1185">Reference proteome</keyword>
<sequence>MTEEECIKYFPVLQAGILMILDDMLEMLQREKDEKNYRDELASILREIK</sequence>
<gene>
    <name evidence="1" type="ORF">MUN88_02520</name>
</gene>
<proteinExistence type="predicted"/>